<dbReference type="Pfam" id="PF08241">
    <property type="entry name" value="Methyltransf_11"/>
    <property type="match status" value="1"/>
</dbReference>
<proteinExistence type="predicted"/>
<evidence type="ECO:0000313" key="4">
    <source>
        <dbReference type="Proteomes" id="UP000297245"/>
    </source>
</evidence>
<protein>
    <submittedName>
        <fullName evidence="3">S-adenosyl-L-methionine-dependent methyltransferase</fullName>
    </submittedName>
</protein>
<keyword evidence="4" id="KW-1185">Reference proteome</keyword>
<feature type="domain" description="Methyltransferase type 11" evidence="2">
    <location>
        <begin position="59"/>
        <end position="163"/>
    </location>
</feature>
<dbReference type="CDD" id="cd02440">
    <property type="entry name" value="AdoMet_MTases"/>
    <property type="match status" value="1"/>
</dbReference>
<accession>A0A4S8MGV7</accession>
<dbReference type="PANTHER" id="PTHR43861:SF1">
    <property type="entry name" value="TRANS-ACONITATE 2-METHYLTRANSFERASE"/>
    <property type="match status" value="1"/>
</dbReference>
<dbReference type="AlphaFoldDB" id="A0A4S8MGV7"/>
<keyword evidence="3" id="KW-0489">Methyltransferase</keyword>
<dbReference type="EMBL" id="ML179083">
    <property type="protein sequence ID" value="THV01895.1"/>
    <property type="molecule type" value="Genomic_DNA"/>
</dbReference>
<gene>
    <name evidence="3" type="ORF">K435DRAFT_654390</name>
</gene>
<feature type="region of interest" description="Disordered" evidence="1">
    <location>
        <begin position="1"/>
        <end position="21"/>
    </location>
</feature>
<evidence type="ECO:0000259" key="2">
    <source>
        <dbReference type="Pfam" id="PF08241"/>
    </source>
</evidence>
<sequence length="291" mass="31907">MSSLKHPSLSASDNTDTTPDASGWSANLYNQVASFVYSSQYTTPILDLLDAKPGERIIDFGCGSGDLTLSIEKVVTQGQGGVVVGVDASESMISKAKSNGLKHAFVADLTKPLVFPSSEQEFHGPTGNFDAVFANAALHWCKSDPSAAVENAKRVLKKGGRFVAEMGGYLNCAGIRIALHAVLRRRGYNPEEMDPWYFPHDLEYRKLLESHGFEVLSCTLHPRITPVPAGLKGWMSIFVRSTWLKNLADEEAESVMGEVEDMCKVDLHYGDGKDEGWEVMYVRLRFAAKLA</sequence>
<dbReference type="OrthoDB" id="10017101at2759"/>
<name>A0A4S8MGV7_DENBC</name>
<dbReference type="SUPFAM" id="SSF53335">
    <property type="entry name" value="S-adenosyl-L-methionine-dependent methyltransferases"/>
    <property type="match status" value="1"/>
</dbReference>
<keyword evidence="3" id="KW-0808">Transferase</keyword>
<dbReference type="Proteomes" id="UP000297245">
    <property type="component" value="Unassembled WGS sequence"/>
</dbReference>
<organism evidence="3 4">
    <name type="scientific">Dendrothele bispora (strain CBS 962.96)</name>
    <dbReference type="NCBI Taxonomy" id="1314807"/>
    <lineage>
        <taxon>Eukaryota</taxon>
        <taxon>Fungi</taxon>
        <taxon>Dikarya</taxon>
        <taxon>Basidiomycota</taxon>
        <taxon>Agaricomycotina</taxon>
        <taxon>Agaricomycetes</taxon>
        <taxon>Agaricomycetidae</taxon>
        <taxon>Agaricales</taxon>
        <taxon>Agaricales incertae sedis</taxon>
        <taxon>Dendrothele</taxon>
    </lineage>
</organism>
<dbReference type="GO" id="GO:0032259">
    <property type="term" value="P:methylation"/>
    <property type="evidence" value="ECO:0007669"/>
    <property type="project" value="UniProtKB-KW"/>
</dbReference>
<dbReference type="GO" id="GO:0008757">
    <property type="term" value="F:S-adenosylmethionine-dependent methyltransferase activity"/>
    <property type="evidence" value="ECO:0007669"/>
    <property type="project" value="InterPro"/>
</dbReference>
<dbReference type="InterPro" id="IPR029063">
    <property type="entry name" value="SAM-dependent_MTases_sf"/>
</dbReference>
<dbReference type="Gene3D" id="3.40.50.150">
    <property type="entry name" value="Vaccinia Virus protein VP39"/>
    <property type="match status" value="1"/>
</dbReference>
<evidence type="ECO:0000313" key="3">
    <source>
        <dbReference type="EMBL" id="THV01895.1"/>
    </source>
</evidence>
<dbReference type="InterPro" id="IPR013216">
    <property type="entry name" value="Methyltransf_11"/>
</dbReference>
<evidence type="ECO:0000256" key="1">
    <source>
        <dbReference type="SAM" id="MobiDB-lite"/>
    </source>
</evidence>
<dbReference type="PANTHER" id="PTHR43861">
    <property type="entry name" value="TRANS-ACONITATE 2-METHYLTRANSFERASE-RELATED"/>
    <property type="match status" value="1"/>
</dbReference>
<reference evidence="3 4" key="1">
    <citation type="journal article" date="2019" name="Nat. Ecol. Evol.">
        <title>Megaphylogeny resolves global patterns of mushroom evolution.</title>
        <authorList>
            <person name="Varga T."/>
            <person name="Krizsan K."/>
            <person name="Foldi C."/>
            <person name="Dima B."/>
            <person name="Sanchez-Garcia M."/>
            <person name="Sanchez-Ramirez S."/>
            <person name="Szollosi G.J."/>
            <person name="Szarkandi J.G."/>
            <person name="Papp V."/>
            <person name="Albert L."/>
            <person name="Andreopoulos W."/>
            <person name="Angelini C."/>
            <person name="Antonin V."/>
            <person name="Barry K.W."/>
            <person name="Bougher N.L."/>
            <person name="Buchanan P."/>
            <person name="Buyck B."/>
            <person name="Bense V."/>
            <person name="Catcheside P."/>
            <person name="Chovatia M."/>
            <person name="Cooper J."/>
            <person name="Damon W."/>
            <person name="Desjardin D."/>
            <person name="Finy P."/>
            <person name="Geml J."/>
            <person name="Haridas S."/>
            <person name="Hughes K."/>
            <person name="Justo A."/>
            <person name="Karasinski D."/>
            <person name="Kautmanova I."/>
            <person name="Kiss B."/>
            <person name="Kocsube S."/>
            <person name="Kotiranta H."/>
            <person name="LaButti K.M."/>
            <person name="Lechner B.E."/>
            <person name="Liimatainen K."/>
            <person name="Lipzen A."/>
            <person name="Lukacs Z."/>
            <person name="Mihaltcheva S."/>
            <person name="Morgado L.N."/>
            <person name="Niskanen T."/>
            <person name="Noordeloos M.E."/>
            <person name="Ohm R.A."/>
            <person name="Ortiz-Santana B."/>
            <person name="Ovrebo C."/>
            <person name="Racz N."/>
            <person name="Riley R."/>
            <person name="Savchenko A."/>
            <person name="Shiryaev A."/>
            <person name="Soop K."/>
            <person name="Spirin V."/>
            <person name="Szebenyi C."/>
            <person name="Tomsovsky M."/>
            <person name="Tulloss R.E."/>
            <person name="Uehling J."/>
            <person name="Grigoriev I.V."/>
            <person name="Vagvolgyi C."/>
            <person name="Papp T."/>
            <person name="Martin F.M."/>
            <person name="Miettinen O."/>
            <person name="Hibbett D.S."/>
            <person name="Nagy L.G."/>
        </authorList>
    </citation>
    <scope>NUCLEOTIDE SEQUENCE [LARGE SCALE GENOMIC DNA]</scope>
    <source>
        <strain evidence="3 4">CBS 962.96</strain>
    </source>
</reference>